<name>A0A0K8MCN7_9PROT</name>
<evidence type="ECO:0000313" key="2">
    <source>
        <dbReference type="Proteomes" id="UP000036771"/>
    </source>
</evidence>
<comment type="caution">
    <text evidence="1">The sequence shown here is derived from an EMBL/GenBank/DDBJ whole genome shotgun (WGS) entry which is preliminary data.</text>
</comment>
<dbReference type="STRING" id="1629334.Cva_00290"/>
<dbReference type="AlphaFoldDB" id="A0A0K8MCN7"/>
<reference evidence="1 2" key="1">
    <citation type="submission" date="2015-03" db="EMBL/GenBank/DDBJ databases">
        <title>Caedibacter varicaedens, whole genome shotgun sequence.</title>
        <authorList>
            <person name="Suzuki H."/>
            <person name="Dapper A.L."/>
            <person name="Gibson A.K."/>
            <person name="Jackson C."/>
            <person name="Lee H."/>
            <person name="Pejaver V.R."/>
            <person name="Doak T."/>
            <person name="Lynch M."/>
        </authorList>
    </citation>
    <scope>NUCLEOTIDE SEQUENCE [LARGE SCALE GENOMIC DNA]</scope>
</reference>
<proteinExistence type="predicted"/>
<dbReference type="EMBL" id="BBVC01000013">
    <property type="protein sequence ID" value="GAO97654.1"/>
    <property type="molecule type" value="Genomic_DNA"/>
</dbReference>
<protein>
    <submittedName>
        <fullName evidence="1">Uncharacterized protein</fullName>
    </submittedName>
</protein>
<evidence type="ECO:0000313" key="1">
    <source>
        <dbReference type="EMBL" id="GAO97654.1"/>
    </source>
</evidence>
<sequence>MTQLRLYLNSLTPVVCEEVVRFETEPGAQMQMDWIEFRKGKTLYPLLSQPLVIVGSAMSALWRMRNYRHYFNAMKMHLIILAVSPLKPFMTI</sequence>
<gene>
    <name evidence="1" type="ORF">Cva_00290</name>
</gene>
<dbReference type="Proteomes" id="UP000036771">
    <property type="component" value="Unassembled WGS sequence"/>
</dbReference>
<organism evidence="1 2">
    <name type="scientific">Caedimonas varicaedens</name>
    <dbReference type="NCBI Taxonomy" id="1629334"/>
    <lineage>
        <taxon>Bacteria</taxon>
        <taxon>Pseudomonadati</taxon>
        <taxon>Pseudomonadota</taxon>
        <taxon>Alphaproteobacteria</taxon>
        <taxon>Holosporales</taxon>
        <taxon>Caedimonadaceae</taxon>
        <taxon>Caedimonas</taxon>
    </lineage>
</organism>
<accession>A0A0K8MCN7</accession>
<keyword evidence="2" id="KW-1185">Reference proteome</keyword>